<organism evidence="1 2">
    <name type="scientific">Clarias magur</name>
    <name type="common">Asian catfish</name>
    <name type="synonym">Macropteronotus magur</name>
    <dbReference type="NCBI Taxonomy" id="1594786"/>
    <lineage>
        <taxon>Eukaryota</taxon>
        <taxon>Metazoa</taxon>
        <taxon>Chordata</taxon>
        <taxon>Craniata</taxon>
        <taxon>Vertebrata</taxon>
        <taxon>Euteleostomi</taxon>
        <taxon>Actinopterygii</taxon>
        <taxon>Neopterygii</taxon>
        <taxon>Teleostei</taxon>
        <taxon>Ostariophysi</taxon>
        <taxon>Siluriformes</taxon>
        <taxon>Clariidae</taxon>
        <taxon>Clarias</taxon>
    </lineage>
</organism>
<keyword evidence="2" id="KW-1185">Reference proteome</keyword>
<dbReference type="Proteomes" id="UP000727407">
    <property type="component" value="Unassembled WGS sequence"/>
</dbReference>
<sequence>MAKEEVRKSETQVNKYGSNVPEYESKITQIKCDISQKDEKLKQTREGIWKVKKQIKSVAEFQMKARSAAQLLGVLGGRASVAEYQTRRFILQKPVVKVMEDMIKATEQITGNELLNSNDMPRLISKMKENNQRLAAICASESNSDNNLI</sequence>
<dbReference type="OrthoDB" id="10260387at2759"/>
<gene>
    <name evidence="1" type="ORF">DAT39_004236</name>
</gene>
<dbReference type="AlphaFoldDB" id="A0A8J4UMT8"/>
<dbReference type="EMBL" id="QNUK01000038">
    <property type="protein sequence ID" value="KAF5905979.1"/>
    <property type="molecule type" value="Genomic_DNA"/>
</dbReference>
<comment type="caution">
    <text evidence="1">The sequence shown here is derived from an EMBL/GenBank/DDBJ whole genome shotgun (WGS) entry which is preliminary data.</text>
</comment>
<protein>
    <submittedName>
        <fullName evidence="1">Cancer-associated 1 protein-like isoform X2</fullName>
    </submittedName>
</protein>
<reference evidence="1" key="1">
    <citation type="submission" date="2020-07" db="EMBL/GenBank/DDBJ databases">
        <title>Clarias magur genome sequencing, assembly and annotation.</title>
        <authorList>
            <person name="Kushwaha B."/>
            <person name="Kumar R."/>
            <person name="Das P."/>
            <person name="Joshi C.G."/>
            <person name="Kumar D."/>
            <person name="Nagpure N.S."/>
            <person name="Pandey M."/>
            <person name="Agarwal S."/>
            <person name="Srivastava S."/>
            <person name="Singh M."/>
            <person name="Sahoo L."/>
            <person name="Jayasankar P."/>
            <person name="Meher P.K."/>
            <person name="Koringa P.G."/>
            <person name="Iquebal M.A."/>
            <person name="Das S.P."/>
            <person name="Bit A."/>
            <person name="Patnaik S."/>
            <person name="Patel N."/>
            <person name="Shah T.M."/>
            <person name="Hinsu A."/>
            <person name="Jena J.K."/>
        </authorList>
    </citation>
    <scope>NUCLEOTIDE SEQUENCE</scope>
    <source>
        <strain evidence="1">CIFAMagur01</strain>
        <tissue evidence="1">Testis</tissue>
    </source>
</reference>
<evidence type="ECO:0000313" key="2">
    <source>
        <dbReference type="Proteomes" id="UP000727407"/>
    </source>
</evidence>
<name>A0A8J4UMT8_CLAMG</name>
<evidence type="ECO:0000313" key="1">
    <source>
        <dbReference type="EMBL" id="KAF5905979.1"/>
    </source>
</evidence>
<accession>A0A8J4UMT8</accession>
<proteinExistence type="predicted"/>